<dbReference type="InterPro" id="IPR022684">
    <property type="entry name" value="Calpain_cysteine_protease"/>
</dbReference>
<dbReference type="PRINTS" id="PR00704">
    <property type="entry name" value="CALPAIN"/>
</dbReference>
<evidence type="ECO:0000256" key="3">
    <source>
        <dbReference type="PROSITE-ProRule" id="PRU00239"/>
    </source>
</evidence>
<evidence type="ECO:0000313" key="5">
    <source>
        <dbReference type="EMBL" id="VDO48366.1"/>
    </source>
</evidence>
<organism evidence="7">
    <name type="scientific">Onchocerca flexuosa</name>
    <dbReference type="NCBI Taxonomy" id="387005"/>
    <lineage>
        <taxon>Eukaryota</taxon>
        <taxon>Metazoa</taxon>
        <taxon>Ecdysozoa</taxon>
        <taxon>Nematoda</taxon>
        <taxon>Chromadorea</taxon>
        <taxon>Rhabditida</taxon>
        <taxon>Spirurina</taxon>
        <taxon>Spiruromorpha</taxon>
        <taxon>Filarioidea</taxon>
        <taxon>Onchocercidae</taxon>
        <taxon>Onchocerca</taxon>
    </lineage>
</organism>
<name>A0A183HHE2_9BILA</name>
<dbReference type="PANTHER" id="PTHR10183:SF382">
    <property type="entry name" value="CALPAIN-15"/>
    <property type="match status" value="1"/>
</dbReference>
<comment type="similarity">
    <text evidence="1">Belongs to the peptidase C2 family.</text>
</comment>
<comment type="caution">
    <text evidence="3">Lacks conserved residue(s) required for the propagation of feature annotation.</text>
</comment>
<feature type="domain" description="Calpain catalytic" evidence="4">
    <location>
        <begin position="1"/>
        <end position="165"/>
    </location>
</feature>
<reference evidence="5 6" key="2">
    <citation type="submission" date="2018-11" db="EMBL/GenBank/DDBJ databases">
        <authorList>
            <consortium name="Pathogen Informatics"/>
        </authorList>
    </citation>
    <scope>NUCLEOTIDE SEQUENCE [LARGE SCALE GENOMIC DNA]</scope>
</reference>
<protein>
    <submittedName>
        <fullName evidence="7">Calpain catalytic domain-containing protein</fullName>
    </submittedName>
</protein>
<keyword evidence="6" id="KW-1185">Reference proteome</keyword>
<dbReference type="InterPro" id="IPR038765">
    <property type="entry name" value="Papain-like_cys_pep_sf"/>
</dbReference>
<proteinExistence type="inferred from homology"/>
<dbReference type="Gene3D" id="3.90.70.10">
    <property type="entry name" value="Cysteine proteinases"/>
    <property type="match status" value="1"/>
</dbReference>
<gene>
    <name evidence="5" type="ORF">OFLC_LOCUS6906</name>
</gene>
<dbReference type="PROSITE" id="PS50203">
    <property type="entry name" value="CALPAIN_CAT"/>
    <property type="match status" value="1"/>
</dbReference>
<dbReference type="SMART" id="SM00230">
    <property type="entry name" value="CysPc"/>
    <property type="match status" value="1"/>
</dbReference>
<dbReference type="WBParaSite" id="OFLC_0000690301-mRNA-1">
    <property type="protein sequence ID" value="OFLC_0000690301-mRNA-1"/>
    <property type="gene ID" value="OFLC_0000690301"/>
</dbReference>
<evidence type="ECO:0000259" key="4">
    <source>
        <dbReference type="PROSITE" id="PS50203"/>
    </source>
</evidence>
<dbReference type="Proteomes" id="UP000267606">
    <property type="component" value="Unassembled WGS sequence"/>
</dbReference>
<dbReference type="GO" id="GO:0006508">
    <property type="term" value="P:proteolysis"/>
    <property type="evidence" value="ECO:0007669"/>
    <property type="project" value="InterPro"/>
</dbReference>
<dbReference type="InterPro" id="IPR001300">
    <property type="entry name" value="Peptidase_C2_calpain_cat"/>
</dbReference>
<dbReference type="PANTHER" id="PTHR10183">
    <property type="entry name" value="CALPAIN"/>
    <property type="match status" value="1"/>
</dbReference>
<evidence type="ECO:0000313" key="7">
    <source>
        <dbReference type="WBParaSite" id="OFLC_0000690301-mRNA-1"/>
    </source>
</evidence>
<sequence length="238" mass="27050">MTYISQLWVSLIEKALAKMLGSYAKLPAGRTLEGLAILTGAPCTLLDLESYTDYDLVWAHLLSMRTIISREAGFIMGCSCGGGRRYVDEAEFRRVEKICICFRVVRLRNPWGAFTWNGPWCDTWPGWDESSRRILLPDGPEAGAFWMPFADFIQRFDSVEVAKVRSAQGWKELRVDCSIPQFWGKENILGFQLQIEEPTELAITVYQKGSRDRCDSDIMVLLHKNVASSTRIGELIVR</sequence>
<dbReference type="Pfam" id="PF00648">
    <property type="entry name" value="Peptidase_C2"/>
    <property type="match status" value="1"/>
</dbReference>
<evidence type="ECO:0000313" key="6">
    <source>
        <dbReference type="Proteomes" id="UP000267606"/>
    </source>
</evidence>
<evidence type="ECO:0000256" key="1">
    <source>
        <dbReference type="ARBA" id="ARBA00007623"/>
    </source>
</evidence>
<reference evidence="7" key="1">
    <citation type="submission" date="2016-06" db="UniProtKB">
        <authorList>
            <consortium name="WormBaseParasite"/>
        </authorList>
    </citation>
    <scope>IDENTIFICATION</scope>
</reference>
<evidence type="ECO:0000256" key="2">
    <source>
        <dbReference type="PIRSR" id="PIRSR622684-1"/>
    </source>
</evidence>
<dbReference type="EMBL" id="UZAJ01006864">
    <property type="protein sequence ID" value="VDO48366.1"/>
    <property type="molecule type" value="Genomic_DNA"/>
</dbReference>
<dbReference type="STRING" id="387005.A0A183HHE2"/>
<accession>A0A183HHE2</accession>
<dbReference type="GO" id="GO:0005737">
    <property type="term" value="C:cytoplasm"/>
    <property type="evidence" value="ECO:0007669"/>
    <property type="project" value="TreeGrafter"/>
</dbReference>
<feature type="active site" evidence="2">
    <location>
        <position position="109"/>
    </location>
</feature>
<dbReference type="AlphaFoldDB" id="A0A183HHE2"/>
<dbReference type="GO" id="GO:0004198">
    <property type="term" value="F:calcium-dependent cysteine-type endopeptidase activity"/>
    <property type="evidence" value="ECO:0007669"/>
    <property type="project" value="InterPro"/>
</dbReference>
<dbReference type="SUPFAM" id="SSF54001">
    <property type="entry name" value="Cysteine proteinases"/>
    <property type="match status" value="1"/>
</dbReference>